<name>A0ABY8UDQ7_TETOB</name>
<protein>
    <submittedName>
        <fullName evidence="1">Uncharacterized protein</fullName>
    </submittedName>
</protein>
<proteinExistence type="predicted"/>
<evidence type="ECO:0000313" key="1">
    <source>
        <dbReference type="EMBL" id="WIA18788.1"/>
    </source>
</evidence>
<organism evidence="1 2">
    <name type="scientific">Tetradesmus obliquus</name>
    <name type="common">Green alga</name>
    <name type="synonym">Acutodesmus obliquus</name>
    <dbReference type="NCBI Taxonomy" id="3088"/>
    <lineage>
        <taxon>Eukaryota</taxon>
        <taxon>Viridiplantae</taxon>
        <taxon>Chlorophyta</taxon>
        <taxon>core chlorophytes</taxon>
        <taxon>Chlorophyceae</taxon>
        <taxon>CS clade</taxon>
        <taxon>Sphaeropleales</taxon>
        <taxon>Scenedesmaceae</taxon>
        <taxon>Tetradesmus</taxon>
    </lineage>
</organism>
<accession>A0ABY8UDQ7</accession>
<dbReference type="Proteomes" id="UP001244341">
    <property type="component" value="Chromosome 10b"/>
</dbReference>
<gene>
    <name evidence="1" type="ORF">OEZ85_003472</name>
</gene>
<dbReference type="EMBL" id="CP126217">
    <property type="protein sequence ID" value="WIA18788.1"/>
    <property type="molecule type" value="Genomic_DNA"/>
</dbReference>
<evidence type="ECO:0000313" key="2">
    <source>
        <dbReference type="Proteomes" id="UP001244341"/>
    </source>
</evidence>
<reference evidence="1 2" key="1">
    <citation type="submission" date="2023-05" db="EMBL/GenBank/DDBJ databases">
        <title>A 100% complete, gapless, phased diploid assembly of the Scenedesmus obliquus UTEX 3031 genome.</title>
        <authorList>
            <person name="Biondi T.C."/>
            <person name="Hanschen E.R."/>
            <person name="Kwon T."/>
            <person name="Eng W."/>
            <person name="Kruse C.P.S."/>
            <person name="Koehler S.I."/>
            <person name="Kunde Y."/>
            <person name="Gleasner C.D."/>
            <person name="You Mak K.T."/>
            <person name="Polle J."/>
            <person name="Hovde B.T."/>
            <person name="Starkenburg S.R."/>
        </authorList>
    </citation>
    <scope>NUCLEOTIDE SEQUENCE [LARGE SCALE GENOMIC DNA]</scope>
    <source>
        <strain evidence="1 2">DOE0152z</strain>
    </source>
</reference>
<keyword evidence="2" id="KW-1185">Reference proteome</keyword>
<sequence>MSGESYPLLPQSLQVGLMEACAAAGAAMGTRARLRPGPGPGPQVQLKRVLPDFFAYAGLYACPAWSRRTNHSVPAQLS</sequence>